<evidence type="ECO:0000256" key="2">
    <source>
        <dbReference type="ARBA" id="ARBA00008031"/>
    </source>
</evidence>
<dbReference type="GO" id="GO:0016836">
    <property type="term" value="F:hydro-lyase activity"/>
    <property type="evidence" value="ECO:0007669"/>
    <property type="project" value="InterPro"/>
</dbReference>
<evidence type="ECO:0000256" key="3">
    <source>
        <dbReference type="ARBA" id="ARBA00022723"/>
    </source>
</evidence>
<dbReference type="Pfam" id="PF13378">
    <property type="entry name" value="MR_MLE_C"/>
    <property type="match status" value="1"/>
</dbReference>
<dbReference type="InterPro" id="IPR029017">
    <property type="entry name" value="Enolase-like_N"/>
</dbReference>
<comment type="cofactor">
    <cofactor evidence="1">
        <name>Mg(2+)</name>
        <dbReference type="ChEBI" id="CHEBI:18420"/>
    </cofactor>
</comment>
<name>A0A8J1TJD6_OWEFU</name>
<dbReference type="SFLD" id="SFLDS00001">
    <property type="entry name" value="Enolase"/>
    <property type="match status" value="1"/>
</dbReference>
<evidence type="ECO:0000313" key="6">
    <source>
        <dbReference type="Proteomes" id="UP000749559"/>
    </source>
</evidence>
<organism evidence="5 6">
    <name type="scientific">Owenia fusiformis</name>
    <name type="common">Polychaete worm</name>
    <dbReference type="NCBI Taxonomy" id="6347"/>
    <lineage>
        <taxon>Eukaryota</taxon>
        <taxon>Metazoa</taxon>
        <taxon>Spiralia</taxon>
        <taxon>Lophotrochozoa</taxon>
        <taxon>Annelida</taxon>
        <taxon>Polychaeta</taxon>
        <taxon>Sedentaria</taxon>
        <taxon>Canalipalpata</taxon>
        <taxon>Sabellida</taxon>
        <taxon>Oweniida</taxon>
        <taxon>Oweniidae</taxon>
        <taxon>Owenia</taxon>
    </lineage>
</organism>
<dbReference type="EMBL" id="CAIIXF020000002">
    <property type="protein sequence ID" value="CAH1778258.1"/>
    <property type="molecule type" value="Genomic_DNA"/>
</dbReference>
<dbReference type="NCBIfam" id="NF043002">
    <property type="entry name" value="HProlDhtase"/>
    <property type="match status" value="1"/>
</dbReference>
<dbReference type="SFLD" id="SFLDF00555">
    <property type="entry name" value="cis-3-hydroxy-L-proline_dehydr"/>
    <property type="match status" value="1"/>
</dbReference>
<keyword evidence="3" id="KW-0479">Metal-binding</keyword>
<reference evidence="5" key="1">
    <citation type="submission" date="2022-03" db="EMBL/GenBank/DDBJ databases">
        <authorList>
            <person name="Martin C."/>
        </authorList>
    </citation>
    <scope>NUCLEOTIDE SEQUENCE</scope>
</reference>
<dbReference type="PANTHER" id="PTHR48080">
    <property type="entry name" value="D-GALACTONATE DEHYDRATASE-RELATED"/>
    <property type="match status" value="1"/>
</dbReference>
<dbReference type="InterPro" id="IPR034593">
    <property type="entry name" value="DgoD-like"/>
</dbReference>
<dbReference type="OrthoDB" id="17395at2759"/>
<dbReference type="Pfam" id="PF02746">
    <property type="entry name" value="MR_MLE_N"/>
    <property type="match status" value="1"/>
</dbReference>
<dbReference type="SMART" id="SM00922">
    <property type="entry name" value="MR_MLE"/>
    <property type="match status" value="1"/>
</dbReference>
<dbReference type="CDD" id="cd03316">
    <property type="entry name" value="MR_like"/>
    <property type="match status" value="1"/>
</dbReference>
<comment type="caution">
    <text evidence="5">The sequence shown here is derived from an EMBL/GenBank/DDBJ whole genome shotgun (WGS) entry which is preliminary data.</text>
</comment>
<dbReference type="Gene3D" id="3.20.20.120">
    <property type="entry name" value="Enolase-like C-terminal domain"/>
    <property type="match status" value="1"/>
</dbReference>
<sequence>MKIQKISAYQVDLPLLESSYNWSDGKSVQVFDSTVVKIDTDTGVTGFGEVCPLGPFYLPSYANGVRTGLKELGPHLLGLNPLELSVLNQMMDFHLKGHTYVKSAIDMACWDILGKVTGQSICTLMGGRFGESVQLYRAISQAPPEQMAANVIKYKAEGYTKFQLKCGGKHGDPTDDIARIKSVRAALDPNDVLVADTNTGWVPHQAVRVANAVAELDVYLEQPCYTYQECLSVRNRTSLPFILDENIDDITTLIRAYSDQACDVVNLKISKFGGLTKIKQARDLCVSLGIGMCLEDTWGGDIITAAIAHLAHSTPEKYRFSSTDFNSYNSVHVAGGVPKRENGRMEAPQGPGLGLTVEMDKLGDPVLEMS</sequence>
<evidence type="ECO:0000313" key="5">
    <source>
        <dbReference type="EMBL" id="CAH1778258.1"/>
    </source>
</evidence>
<dbReference type="SUPFAM" id="SSF51604">
    <property type="entry name" value="Enolase C-terminal domain-like"/>
    <property type="match status" value="1"/>
</dbReference>
<evidence type="ECO:0000256" key="1">
    <source>
        <dbReference type="ARBA" id="ARBA00001946"/>
    </source>
</evidence>
<protein>
    <submittedName>
        <fullName evidence="5">Uncharacterized protein</fullName>
    </submittedName>
</protein>
<dbReference type="GO" id="GO:0046872">
    <property type="term" value="F:metal ion binding"/>
    <property type="evidence" value="ECO:0007669"/>
    <property type="project" value="UniProtKB-KW"/>
</dbReference>
<dbReference type="FunFam" id="3.30.390.10:FF:000009">
    <property type="entry name" value="Hydrophobic dipeptide epimerase"/>
    <property type="match status" value="1"/>
</dbReference>
<dbReference type="AlphaFoldDB" id="A0A8J1TJD6"/>
<dbReference type="SFLD" id="SFLDG00180">
    <property type="entry name" value="muconate_cycloisomerase"/>
    <property type="match status" value="1"/>
</dbReference>
<proteinExistence type="inferred from homology"/>
<dbReference type="InterPro" id="IPR013342">
    <property type="entry name" value="Mandelate_racemase_C"/>
</dbReference>
<dbReference type="InterPro" id="IPR036849">
    <property type="entry name" value="Enolase-like_C_sf"/>
</dbReference>
<dbReference type="InterPro" id="IPR034620">
    <property type="entry name" value="Cis-3-h-L-Pro_dehydratase"/>
</dbReference>
<keyword evidence="4" id="KW-0460">Magnesium</keyword>
<comment type="similarity">
    <text evidence="2">Belongs to the mandelate racemase/muconate lactonizing enzyme family.</text>
</comment>
<dbReference type="Gene3D" id="3.30.390.10">
    <property type="entry name" value="Enolase-like, N-terminal domain"/>
    <property type="match status" value="1"/>
</dbReference>
<dbReference type="InterPro" id="IPR029065">
    <property type="entry name" value="Enolase_C-like"/>
</dbReference>
<accession>A0A8J1TJD6</accession>
<evidence type="ECO:0000256" key="4">
    <source>
        <dbReference type="ARBA" id="ARBA00022842"/>
    </source>
</evidence>
<dbReference type="InterPro" id="IPR054855">
    <property type="entry name" value="HProlDhtase"/>
</dbReference>
<dbReference type="InterPro" id="IPR013341">
    <property type="entry name" value="Mandelate_racemase_N_dom"/>
</dbReference>
<gene>
    <name evidence="5" type="ORF">OFUS_LOCUS5195</name>
</gene>
<keyword evidence="6" id="KW-1185">Reference proteome</keyword>
<dbReference type="Proteomes" id="UP000749559">
    <property type="component" value="Unassembled WGS sequence"/>
</dbReference>
<dbReference type="SUPFAM" id="SSF54826">
    <property type="entry name" value="Enolase N-terminal domain-like"/>
    <property type="match status" value="1"/>
</dbReference>